<evidence type="ECO:0000313" key="1">
    <source>
        <dbReference type="EMBL" id="RCX16123.1"/>
    </source>
</evidence>
<dbReference type="Pfam" id="PF12675">
    <property type="entry name" value="DUF3795"/>
    <property type="match status" value="1"/>
</dbReference>
<name>A0A369B3N2_9FIRM</name>
<dbReference type="AlphaFoldDB" id="A0A369B3N2"/>
<evidence type="ECO:0000313" key="2">
    <source>
        <dbReference type="Proteomes" id="UP000253034"/>
    </source>
</evidence>
<comment type="caution">
    <text evidence="1">The sequence shown here is derived from an EMBL/GenBank/DDBJ whole genome shotgun (WGS) entry which is preliminary data.</text>
</comment>
<keyword evidence="2" id="KW-1185">Reference proteome</keyword>
<sequence>MKMPSTIEINMFAPCGMNCMVCYKHCYSKKSCAGCLAGDLGKPEHCRKCKIKDCAKDKGITYCYECTGFPCKQIKILEKSYNTRYGASIIQSSITVKDSGIDVFMKAELDRWTCPHCGGIISLHDVKCSECQEKATLKKLTQQSLT</sequence>
<proteinExistence type="predicted"/>
<dbReference type="RefSeq" id="WP_114298046.1">
    <property type="nucleotide sequence ID" value="NZ_QPJT01000012.1"/>
</dbReference>
<dbReference type="OrthoDB" id="166000at2"/>
<reference evidence="1 2" key="1">
    <citation type="submission" date="2018-07" db="EMBL/GenBank/DDBJ databases">
        <title>Genomic Encyclopedia of Type Strains, Phase IV (KMG-IV): sequencing the most valuable type-strain genomes for metagenomic binning, comparative biology and taxonomic classification.</title>
        <authorList>
            <person name="Goeker M."/>
        </authorList>
    </citation>
    <scope>NUCLEOTIDE SEQUENCE [LARGE SCALE GENOMIC DNA]</scope>
    <source>
        <strain evidence="1 2">DSM 27016</strain>
    </source>
</reference>
<dbReference type="EMBL" id="QPJT01000012">
    <property type="protein sequence ID" value="RCX16123.1"/>
    <property type="molecule type" value="Genomic_DNA"/>
</dbReference>
<protein>
    <submittedName>
        <fullName evidence="1">Uncharacterized protein DUF3795</fullName>
    </submittedName>
</protein>
<accession>A0A369B3N2</accession>
<dbReference type="Proteomes" id="UP000253034">
    <property type="component" value="Unassembled WGS sequence"/>
</dbReference>
<dbReference type="InterPro" id="IPR024227">
    <property type="entry name" value="DUF3795"/>
</dbReference>
<gene>
    <name evidence="1" type="ORF">DFR58_112105</name>
</gene>
<organism evidence="1 2">
    <name type="scientific">Anaerobacterium chartisolvens</name>
    <dbReference type="NCBI Taxonomy" id="1297424"/>
    <lineage>
        <taxon>Bacteria</taxon>
        <taxon>Bacillati</taxon>
        <taxon>Bacillota</taxon>
        <taxon>Clostridia</taxon>
        <taxon>Eubacteriales</taxon>
        <taxon>Oscillospiraceae</taxon>
        <taxon>Anaerobacterium</taxon>
    </lineage>
</organism>